<feature type="transmembrane region" description="Helical" evidence="1">
    <location>
        <begin position="174"/>
        <end position="201"/>
    </location>
</feature>
<evidence type="ECO:0000256" key="1">
    <source>
        <dbReference type="SAM" id="Phobius"/>
    </source>
</evidence>
<proteinExistence type="predicted"/>
<comment type="caution">
    <text evidence="2">The sequence shown here is derived from an EMBL/GenBank/DDBJ whole genome shotgun (WGS) entry which is preliminary data.</text>
</comment>
<keyword evidence="1" id="KW-0472">Membrane</keyword>
<reference evidence="2 3" key="1">
    <citation type="submission" date="2024-04" db="EMBL/GenBank/DDBJ databases">
        <authorList>
            <person name="Rising A."/>
            <person name="Reimegard J."/>
            <person name="Sonavane S."/>
            <person name="Akerstrom W."/>
            <person name="Nylinder S."/>
            <person name="Hedman E."/>
            <person name="Kallberg Y."/>
        </authorList>
    </citation>
    <scope>NUCLEOTIDE SEQUENCE [LARGE SCALE GENOMIC DNA]</scope>
</reference>
<accession>A0AAV2APT6</accession>
<evidence type="ECO:0000313" key="3">
    <source>
        <dbReference type="Proteomes" id="UP001497382"/>
    </source>
</evidence>
<evidence type="ECO:0000313" key="2">
    <source>
        <dbReference type="EMBL" id="CAL1286033.1"/>
    </source>
</evidence>
<name>A0AAV2APT6_9ARAC</name>
<keyword evidence="3" id="KW-1185">Reference proteome</keyword>
<protein>
    <submittedName>
        <fullName evidence="2">Uncharacterized protein</fullName>
    </submittedName>
</protein>
<feature type="transmembrane region" description="Helical" evidence="1">
    <location>
        <begin position="252"/>
        <end position="274"/>
    </location>
</feature>
<sequence>MAMSQSPSDRSHSRNKSVQWADWELKDVMEFNDDINTQAVIDESSQTELDINNKDDPLSLINSLVQTSVEISSLASRGSRSPSLVTCTTMEDEDEKRAALVDLITHLEDTAALLREYLTPIKTESFSSSNIASFEQTTFLLKYQLVLVVFTQLISILLLSLFDHLLEKVEDKGYNILTIACMATLQILNMVLVAFATAVLSKQMLMYKVEGSLMAQTYLATVITMAGLYFMIFRINPDTWDFGSADKAKDYIAAGQFIKMLYLSVSAATLCGAANIQPNSWYVTLILCFQSLVNFVYFASILAQTIGNYHSYTVQVRRSRSTSHLSS</sequence>
<feature type="transmembrane region" description="Helical" evidence="1">
    <location>
        <begin position="281"/>
        <end position="303"/>
    </location>
</feature>
<feature type="transmembrane region" description="Helical" evidence="1">
    <location>
        <begin position="143"/>
        <end position="162"/>
    </location>
</feature>
<dbReference type="Proteomes" id="UP001497382">
    <property type="component" value="Unassembled WGS sequence"/>
</dbReference>
<feature type="transmembrane region" description="Helical" evidence="1">
    <location>
        <begin position="213"/>
        <end position="232"/>
    </location>
</feature>
<dbReference type="EMBL" id="CAXIEN010000197">
    <property type="protein sequence ID" value="CAL1286033.1"/>
    <property type="molecule type" value="Genomic_DNA"/>
</dbReference>
<gene>
    <name evidence="2" type="ORF">LARSCL_LOCUS14017</name>
</gene>
<dbReference type="AlphaFoldDB" id="A0AAV2APT6"/>
<keyword evidence="1" id="KW-0812">Transmembrane</keyword>
<keyword evidence="1" id="KW-1133">Transmembrane helix</keyword>
<organism evidence="2 3">
    <name type="scientific">Larinioides sclopetarius</name>
    <dbReference type="NCBI Taxonomy" id="280406"/>
    <lineage>
        <taxon>Eukaryota</taxon>
        <taxon>Metazoa</taxon>
        <taxon>Ecdysozoa</taxon>
        <taxon>Arthropoda</taxon>
        <taxon>Chelicerata</taxon>
        <taxon>Arachnida</taxon>
        <taxon>Araneae</taxon>
        <taxon>Araneomorphae</taxon>
        <taxon>Entelegynae</taxon>
        <taxon>Araneoidea</taxon>
        <taxon>Araneidae</taxon>
        <taxon>Larinioides</taxon>
    </lineage>
</organism>